<dbReference type="PROSITE" id="PS50893">
    <property type="entry name" value="ABC_TRANSPORTER_2"/>
    <property type="match status" value="1"/>
</dbReference>
<keyword evidence="4 5" id="KW-0067">ATP-binding</keyword>
<reference evidence="5 6" key="1">
    <citation type="journal article" date="2019" name="Emerg. Microbes Infect.">
        <title>Comprehensive subspecies identification of 175 nontuberculous mycobacteria species based on 7547 genomic profiles.</title>
        <authorList>
            <person name="Matsumoto Y."/>
            <person name="Kinjo T."/>
            <person name="Motooka D."/>
            <person name="Nabeya D."/>
            <person name="Jung N."/>
            <person name="Uechi K."/>
            <person name="Horii T."/>
            <person name="Iida T."/>
            <person name="Fujita J."/>
            <person name="Nakamura S."/>
        </authorList>
    </citation>
    <scope>NUCLEOTIDE SEQUENCE [LARGE SCALE GENOMIC DNA]</scope>
    <source>
        <strain evidence="5 6">JCM 6396</strain>
    </source>
</reference>
<dbReference type="Pfam" id="PF00005">
    <property type="entry name" value="ABC_tran"/>
    <property type="match status" value="1"/>
</dbReference>
<evidence type="ECO:0000313" key="5">
    <source>
        <dbReference type="EMBL" id="BBX20027.1"/>
    </source>
</evidence>
<sequence length="241" mass="25907">MKTIFNKLAPVTAPLVARGVDFSYPQTPVFRDLTVALSPGRFHVLAGSNGSGKSTLLALLAGVLRPQRGLVEVGTRNIAFAVQRSAVTDSFPITAGEAVMMGRWRQLGLWHRPRSADRDVVDHWLSALDLDTLRNHTLGELSGGQRQRVLLAQTFAQQAPLLLLDEPTTGLDVASATRVRTILRRLTDGGATVVAATHDALVIDAADCRHDLDELGNDRVLRPSDNSPNAGHVGDADRTSA</sequence>
<protein>
    <submittedName>
        <fullName evidence="5">ABC transporter ATP-binding protein</fullName>
    </submittedName>
</protein>
<evidence type="ECO:0000256" key="4">
    <source>
        <dbReference type="ARBA" id="ARBA00022840"/>
    </source>
</evidence>
<comment type="similarity">
    <text evidence="1">Belongs to the ABC transporter superfamily.</text>
</comment>
<dbReference type="Proteomes" id="UP000467006">
    <property type="component" value="Chromosome"/>
</dbReference>
<name>A0A7I7K7N6_9MYCO</name>
<dbReference type="InterPro" id="IPR050153">
    <property type="entry name" value="Metal_Ion_Import_ABC"/>
</dbReference>
<evidence type="ECO:0000256" key="3">
    <source>
        <dbReference type="ARBA" id="ARBA00022741"/>
    </source>
</evidence>
<dbReference type="PANTHER" id="PTHR42734:SF5">
    <property type="entry name" value="IRON TRANSPORT SYSTEM ATP-BINDING PROTEIN HI_0361-RELATED"/>
    <property type="match status" value="1"/>
</dbReference>
<dbReference type="SUPFAM" id="SSF52540">
    <property type="entry name" value="P-loop containing nucleoside triphosphate hydrolases"/>
    <property type="match status" value="1"/>
</dbReference>
<dbReference type="NCBIfam" id="NF040873">
    <property type="entry name" value="AztA"/>
    <property type="match status" value="1"/>
</dbReference>
<dbReference type="RefSeq" id="WP_098005005.1">
    <property type="nucleotide sequence ID" value="NZ_AP022563.1"/>
</dbReference>
<keyword evidence="2" id="KW-0813">Transport</keyword>
<dbReference type="GO" id="GO:0005524">
    <property type="term" value="F:ATP binding"/>
    <property type="evidence" value="ECO:0007669"/>
    <property type="project" value="UniProtKB-KW"/>
</dbReference>
<dbReference type="InterPro" id="IPR003439">
    <property type="entry name" value="ABC_transporter-like_ATP-bd"/>
</dbReference>
<dbReference type="PROSITE" id="PS00211">
    <property type="entry name" value="ABC_TRANSPORTER_1"/>
    <property type="match status" value="1"/>
</dbReference>
<dbReference type="SMART" id="SM00382">
    <property type="entry name" value="AAA"/>
    <property type="match status" value="1"/>
</dbReference>
<evidence type="ECO:0000313" key="6">
    <source>
        <dbReference type="Proteomes" id="UP000467006"/>
    </source>
</evidence>
<dbReference type="Gene3D" id="3.40.50.300">
    <property type="entry name" value="P-loop containing nucleotide triphosphate hydrolases"/>
    <property type="match status" value="1"/>
</dbReference>
<keyword evidence="3" id="KW-0547">Nucleotide-binding</keyword>
<dbReference type="InterPro" id="IPR017871">
    <property type="entry name" value="ABC_transporter-like_CS"/>
</dbReference>
<dbReference type="InterPro" id="IPR003593">
    <property type="entry name" value="AAA+_ATPase"/>
</dbReference>
<evidence type="ECO:0000256" key="2">
    <source>
        <dbReference type="ARBA" id="ARBA00022448"/>
    </source>
</evidence>
<dbReference type="KEGG" id="mdu:MDUV_48870"/>
<dbReference type="EMBL" id="AP022563">
    <property type="protein sequence ID" value="BBX20027.1"/>
    <property type="molecule type" value="Genomic_DNA"/>
</dbReference>
<dbReference type="OrthoDB" id="5296765at2"/>
<organism evidence="5 6">
    <name type="scientific">Mycolicibacterium duvalii</name>
    <dbReference type="NCBI Taxonomy" id="39688"/>
    <lineage>
        <taxon>Bacteria</taxon>
        <taxon>Bacillati</taxon>
        <taxon>Actinomycetota</taxon>
        <taxon>Actinomycetes</taxon>
        <taxon>Mycobacteriales</taxon>
        <taxon>Mycobacteriaceae</taxon>
        <taxon>Mycolicibacterium</taxon>
    </lineage>
</organism>
<dbReference type="InterPro" id="IPR027417">
    <property type="entry name" value="P-loop_NTPase"/>
</dbReference>
<dbReference type="GO" id="GO:0016887">
    <property type="term" value="F:ATP hydrolysis activity"/>
    <property type="evidence" value="ECO:0007669"/>
    <property type="project" value="InterPro"/>
</dbReference>
<dbReference type="PANTHER" id="PTHR42734">
    <property type="entry name" value="METAL TRANSPORT SYSTEM ATP-BINDING PROTEIN TM_0124-RELATED"/>
    <property type="match status" value="1"/>
</dbReference>
<gene>
    <name evidence="5" type="ORF">MDUV_48870</name>
</gene>
<evidence type="ECO:0000256" key="1">
    <source>
        <dbReference type="ARBA" id="ARBA00005417"/>
    </source>
</evidence>
<dbReference type="InterPro" id="IPR047748">
    <property type="entry name" value="AztA-like"/>
</dbReference>
<accession>A0A7I7K7N6</accession>
<keyword evidence="6" id="KW-1185">Reference proteome</keyword>
<proteinExistence type="inferred from homology"/>
<dbReference type="AlphaFoldDB" id="A0A7I7K7N6"/>